<accession>A0ABT8TGC3</accession>
<dbReference type="Pfam" id="PF20196">
    <property type="entry name" value="DUF6559"/>
    <property type="match status" value="1"/>
</dbReference>
<sequence length="105" mass="11803">MIKNYLAKRRIKKFLTTMPKVLAKDYGGNSEYSTGQVETAFKKLGYSEDDLHQVAIAIYCNEEAAKAFGMNESLIKKYKGYPERHRIAFDHATAGSGYDLSGIND</sequence>
<dbReference type="Proteomes" id="UP001168380">
    <property type="component" value="Unassembled WGS sequence"/>
</dbReference>
<dbReference type="RefSeq" id="WP_302713714.1">
    <property type="nucleotide sequence ID" value="NZ_JAULRT010000060.1"/>
</dbReference>
<proteinExistence type="predicted"/>
<protein>
    <submittedName>
        <fullName evidence="1">Uncharacterized protein</fullName>
    </submittedName>
</protein>
<comment type="caution">
    <text evidence="1">The sequence shown here is derived from an EMBL/GenBank/DDBJ whole genome shotgun (WGS) entry which is preliminary data.</text>
</comment>
<evidence type="ECO:0000313" key="2">
    <source>
        <dbReference type="Proteomes" id="UP001168380"/>
    </source>
</evidence>
<dbReference type="InterPro" id="IPR046689">
    <property type="entry name" value="DUF6559"/>
</dbReference>
<reference evidence="1" key="1">
    <citation type="submission" date="2023-07" db="EMBL/GenBank/DDBJ databases">
        <title>Gilvimarinus algae sp. nov., isolated from the surface of Kelp.</title>
        <authorList>
            <person name="Sun Y.Y."/>
            <person name="Gong Y."/>
            <person name="Du Z.J."/>
        </authorList>
    </citation>
    <scope>NUCLEOTIDE SEQUENCE</scope>
    <source>
        <strain evidence="1">SDUM040014</strain>
    </source>
</reference>
<keyword evidence="2" id="KW-1185">Reference proteome</keyword>
<gene>
    <name evidence="1" type="ORF">QWI16_12745</name>
</gene>
<name>A0ABT8TGC3_9GAMM</name>
<dbReference type="EMBL" id="JAULRT010000060">
    <property type="protein sequence ID" value="MDO3383040.1"/>
    <property type="molecule type" value="Genomic_DNA"/>
</dbReference>
<organism evidence="1 2">
    <name type="scientific">Gilvimarinus algae</name>
    <dbReference type="NCBI Taxonomy" id="3058037"/>
    <lineage>
        <taxon>Bacteria</taxon>
        <taxon>Pseudomonadati</taxon>
        <taxon>Pseudomonadota</taxon>
        <taxon>Gammaproteobacteria</taxon>
        <taxon>Cellvibrionales</taxon>
        <taxon>Cellvibrionaceae</taxon>
        <taxon>Gilvimarinus</taxon>
    </lineage>
</organism>
<evidence type="ECO:0000313" key="1">
    <source>
        <dbReference type="EMBL" id="MDO3383040.1"/>
    </source>
</evidence>